<dbReference type="Pfam" id="PF09299">
    <property type="entry name" value="Mu-transpos_C"/>
    <property type="match status" value="1"/>
</dbReference>
<evidence type="ECO:0000313" key="4">
    <source>
        <dbReference type="Proteomes" id="UP001223072"/>
    </source>
</evidence>
<accession>A0ABU0RT12</accession>
<dbReference type="Proteomes" id="UP001223072">
    <property type="component" value="Unassembled WGS sequence"/>
</dbReference>
<dbReference type="SUPFAM" id="SSF50610">
    <property type="entry name" value="mu transposase, C-terminal domain"/>
    <property type="match status" value="1"/>
</dbReference>
<dbReference type="Gene3D" id="3.30.420.10">
    <property type="entry name" value="Ribonuclease H-like superfamily/Ribonuclease H"/>
    <property type="match status" value="1"/>
</dbReference>
<feature type="compositionally biased region" description="Basic and acidic residues" evidence="1">
    <location>
        <begin position="494"/>
        <end position="504"/>
    </location>
</feature>
<dbReference type="InterPro" id="IPR001584">
    <property type="entry name" value="Integrase_cat-core"/>
</dbReference>
<dbReference type="InterPro" id="IPR012337">
    <property type="entry name" value="RNaseH-like_sf"/>
</dbReference>
<dbReference type="InterPro" id="IPR009004">
    <property type="entry name" value="Transposase_Mu_C"/>
</dbReference>
<comment type="caution">
    <text evidence="3">The sequence shown here is derived from an EMBL/GenBank/DDBJ whole genome shotgun (WGS) entry which is preliminary data.</text>
</comment>
<sequence>MGRVSAEKRRAAVERLSRLREDEALTAAHVRTVAEGLEVSERTVWRWLAPPGPAAPAMRPRYELSETDRAALAFYRGNVAAVVRARSAVTDGDGTTAGAPVPDFLAEGWASAKPVAERTLYRAFTDGLPPAERAAWKTGEAGRRAGSVYLRRPDALRGRCWEMDHKQLPLLLLPPKGKALAPWLTTVVDDGTRALLGWAIATAPTSGTVLTAMRMALTHEPDLSPFGAVPELVRIDRGLEFAAGAVKEVLGGLAVVMHRLPAFTPHRKGKVERLNLTIEQMLISQLPGFTGGPRDAAGRLYGPIKDSAAAQRAAESAAEGEGPLRLERFVRRFADWARWYNTAHRHRMLGGHTPLQAWEEDPAPLRRIPAEQLRHLMLAGTERIVQKDGINFRSLAYVAPELYGRGGQRVQIRYMPHDDRTIEVYLGAEHLCTAYPTGQLTPAQTDAFREHARAEAERLGRERRRASRQARRTLAPMTGDSAPAESRLVAAADGRTRTQRDRDRALAARASTSLLGLIDPTAPVPADPES</sequence>
<dbReference type="PROSITE" id="PS50994">
    <property type="entry name" value="INTEGRASE"/>
    <property type="match status" value="1"/>
</dbReference>
<dbReference type="InterPro" id="IPR015378">
    <property type="entry name" value="Transposase-like_Mu_C"/>
</dbReference>
<feature type="compositionally biased region" description="Basic residues" evidence="1">
    <location>
        <begin position="461"/>
        <end position="471"/>
    </location>
</feature>
<dbReference type="InterPro" id="IPR036397">
    <property type="entry name" value="RNaseH_sf"/>
</dbReference>
<evidence type="ECO:0000256" key="1">
    <source>
        <dbReference type="SAM" id="MobiDB-lite"/>
    </source>
</evidence>
<evidence type="ECO:0000259" key="2">
    <source>
        <dbReference type="PROSITE" id="PS50994"/>
    </source>
</evidence>
<keyword evidence="4" id="KW-1185">Reference proteome</keyword>
<feature type="compositionally biased region" description="Basic and acidic residues" evidence="1">
    <location>
        <begin position="450"/>
        <end position="460"/>
    </location>
</feature>
<proteinExistence type="predicted"/>
<feature type="region of interest" description="Disordered" evidence="1">
    <location>
        <begin position="450"/>
        <end position="504"/>
    </location>
</feature>
<name>A0ABU0RT12_9ACTN</name>
<dbReference type="SUPFAM" id="SSF53098">
    <property type="entry name" value="Ribonuclease H-like"/>
    <property type="match status" value="1"/>
</dbReference>
<gene>
    <name evidence="3" type="ORF">QFZ49_005105</name>
</gene>
<feature type="domain" description="Integrase catalytic" evidence="2">
    <location>
        <begin position="149"/>
        <end position="362"/>
    </location>
</feature>
<dbReference type="EMBL" id="JAUSZS010000006">
    <property type="protein sequence ID" value="MDQ0935134.1"/>
    <property type="molecule type" value="Genomic_DNA"/>
</dbReference>
<dbReference type="RefSeq" id="WP_307628744.1">
    <property type="nucleotide sequence ID" value="NZ_JAUSZS010000006.1"/>
</dbReference>
<reference evidence="3 4" key="1">
    <citation type="submission" date="2023-07" db="EMBL/GenBank/DDBJ databases">
        <title>Comparative genomics of wheat-associated soil bacteria to identify genetic determinants of phenazine resistance.</title>
        <authorList>
            <person name="Mouncey N."/>
        </authorList>
    </citation>
    <scope>NUCLEOTIDE SEQUENCE [LARGE SCALE GENOMIC DNA]</scope>
    <source>
        <strain evidence="3 4">W2I16</strain>
    </source>
</reference>
<organism evidence="3 4">
    <name type="scientific">Streptomyces turgidiscabies</name>
    <dbReference type="NCBI Taxonomy" id="85558"/>
    <lineage>
        <taxon>Bacteria</taxon>
        <taxon>Bacillati</taxon>
        <taxon>Actinomycetota</taxon>
        <taxon>Actinomycetes</taxon>
        <taxon>Kitasatosporales</taxon>
        <taxon>Streptomycetaceae</taxon>
        <taxon>Streptomyces</taxon>
    </lineage>
</organism>
<evidence type="ECO:0000313" key="3">
    <source>
        <dbReference type="EMBL" id="MDQ0935134.1"/>
    </source>
</evidence>
<protein>
    <submittedName>
        <fullName evidence="3">Transposase</fullName>
    </submittedName>
</protein>